<reference evidence="2" key="1">
    <citation type="journal article" date="2015" name="Proc. Natl. Acad. Sci. U.S.A.">
        <title>Networks of energetic and metabolic interactions define dynamics in microbial communities.</title>
        <authorList>
            <person name="Embree M."/>
            <person name="Liu J.K."/>
            <person name="Al-Bassam M.M."/>
            <person name="Zengler K."/>
        </authorList>
    </citation>
    <scope>NUCLEOTIDE SEQUENCE</scope>
</reference>
<accession>A0A0W8G8Q3</accession>
<organism evidence="2">
    <name type="scientific">hydrocarbon metagenome</name>
    <dbReference type="NCBI Taxonomy" id="938273"/>
    <lineage>
        <taxon>unclassified sequences</taxon>
        <taxon>metagenomes</taxon>
        <taxon>ecological metagenomes</taxon>
    </lineage>
</organism>
<name>A0A0W8G8Q3_9ZZZZ</name>
<proteinExistence type="predicted"/>
<dbReference type="EMBL" id="LNQE01000166">
    <property type="protein sequence ID" value="KUG28867.1"/>
    <property type="molecule type" value="Genomic_DNA"/>
</dbReference>
<comment type="caution">
    <text evidence="2">The sequence shown here is derived from an EMBL/GenBank/DDBJ whole genome shotgun (WGS) entry which is preliminary data.</text>
</comment>
<gene>
    <name evidence="2" type="ORF">ASZ90_001261</name>
</gene>
<feature type="region of interest" description="Disordered" evidence="1">
    <location>
        <begin position="1"/>
        <end position="21"/>
    </location>
</feature>
<protein>
    <submittedName>
        <fullName evidence="2">Uncharacterized protein</fullName>
    </submittedName>
</protein>
<evidence type="ECO:0000313" key="2">
    <source>
        <dbReference type="EMBL" id="KUG28867.1"/>
    </source>
</evidence>
<sequence length="54" mass="6667">MRTFRSAGREGRPGAGCPGWRPQWRGWRRQTRWTLDKRRLRVKRVRKTRRISFV</sequence>
<evidence type="ECO:0000256" key="1">
    <source>
        <dbReference type="SAM" id="MobiDB-lite"/>
    </source>
</evidence>
<dbReference type="AlphaFoldDB" id="A0A0W8G8Q3"/>